<proteinExistence type="predicted"/>
<sequence>METGLTKNESCAAHPCDNPISMGISILLPVQTDQSELCPNSWVDSGEGLNRFLRNANKFKSSNQTTPLAGSMCPRDHLVTLLHVFFRGMGLQRCESPVCKRLRDDFNRVIPPCRWAHLREYVAVWSSCWKRAAQEWAMSLLANRKSIIGRWHGIEGPPFSVDLSFLVYNITDKGESSPEDTETINQILAVVDWLSLWADHKGRWHTEIRDMDLSATAGTLKDLQRRECIRLAKNPRHASVLKRLGICPSRLWNLAVGRSNDFDYMLLILNHLSEYEQQFCVTRPSHDECTEELCIRAFDGSATTQQLHKCPGSDCGTFEFPIEKLNEAFRPLGSPTPWIPSAWDISIWGPGAKPHLLDQGKQFIAISHVWSDGTGSGLNRQGAVNTCLIQYWVSIAKSLKCDGL</sequence>
<keyword evidence="2" id="KW-1185">Reference proteome</keyword>
<reference evidence="1 2" key="1">
    <citation type="journal article" date="2022" name="New Phytol.">
        <title>Ecological generalism drives hyperdiversity of secondary metabolite gene clusters in xylarialean endophytes.</title>
        <authorList>
            <person name="Franco M.E.E."/>
            <person name="Wisecaver J.H."/>
            <person name="Arnold A.E."/>
            <person name="Ju Y.M."/>
            <person name="Slot J.C."/>
            <person name="Ahrendt S."/>
            <person name="Moore L.P."/>
            <person name="Eastman K.E."/>
            <person name="Scott K."/>
            <person name="Konkel Z."/>
            <person name="Mondo S.J."/>
            <person name="Kuo A."/>
            <person name="Hayes R.D."/>
            <person name="Haridas S."/>
            <person name="Andreopoulos B."/>
            <person name="Riley R."/>
            <person name="LaButti K."/>
            <person name="Pangilinan J."/>
            <person name="Lipzen A."/>
            <person name="Amirebrahimi M."/>
            <person name="Yan J."/>
            <person name="Adam C."/>
            <person name="Keymanesh K."/>
            <person name="Ng V."/>
            <person name="Louie K."/>
            <person name="Northen T."/>
            <person name="Drula E."/>
            <person name="Henrissat B."/>
            <person name="Hsieh H.M."/>
            <person name="Youens-Clark K."/>
            <person name="Lutzoni F."/>
            <person name="Miadlikowska J."/>
            <person name="Eastwood D.C."/>
            <person name="Hamelin R.C."/>
            <person name="Grigoriev I.V."/>
            <person name="U'Ren J.M."/>
        </authorList>
    </citation>
    <scope>NUCLEOTIDE SEQUENCE [LARGE SCALE GENOMIC DNA]</scope>
    <source>
        <strain evidence="1 2">CBS 119005</strain>
    </source>
</reference>
<organism evidence="1 2">
    <name type="scientific">Hypoxylon rubiginosum</name>
    <dbReference type="NCBI Taxonomy" id="110542"/>
    <lineage>
        <taxon>Eukaryota</taxon>
        <taxon>Fungi</taxon>
        <taxon>Dikarya</taxon>
        <taxon>Ascomycota</taxon>
        <taxon>Pezizomycotina</taxon>
        <taxon>Sordariomycetes</taxon>
        <taxon>Xylariomycetidae</taxon>
        <taxon>Xylariales</taxon>
        <taxon>Hypoxylaceae</taxon>
        <taxon>Hypoxylon</taxon>
    </lineage>
</organism>
<name>A0ACB9YZQ3_9PEZI</name>
<dbReference type="Proteomes" id="UP001497700">
    <property type="component" value="Unassembled WGS sequence"/>
</dbReference>
<dbReference type="EMBL" id="MU393480">
    <property type="protein sequence ID" value="KAI4864863.1"/>
    <property type="molecule type" value="Genomic_DNA"/>
</dbReference>
<accession>A0ACB9YZQ3</accession>
<evidence type="ECO:0000313" key="1">
    <source>
        <dbReference type="EMBL" id="KAI4864863.1"/>
    </source>
</evidence>
<evidence type="ECO:0000313" key="2">
    <source>
        <dbReference type="Proteomes" id="UP001497700"/>
    </source>
</evidence>
<comment type="caution">
    <text evidence="1">The sequence shown here is derived from an EMBL/GenBank/DDBJ whole genome shotgun (WGS) entry which is preliminary data.</text>
</comment>
<protein>
    <submittedName>
        <fullName evidence="1">Uncharacterized protein</fullName>
    </submittedName>
</protein>
<gene>
    <name evidence="1" type="ORF">F4820DRAFT_323523</name>
</gene>